<dbReference type="EMBL" id="BSVA01000001">
    <property type="protein sequence ID" value="GMA90220.1"/>
    <property type="molecule type" value="Genomic_DNA"/>
</dbReference>
<protein>
    <recommendedName>
        <fullName evidence="3">glucose-6-phosphate isomerase</fullName>
        <ecNumber evidence="3">5.3.1.9</ecNumber>
    </recommendedName>
</protein>
<comment type="catalytic activity">
    <reaction evidence="6">
        <text>alpha-D-glucose 6-phosphate = beta-D-fructose 6-phosphate</text>
        <dbReference type="Rhea" id="RHEA:11816"/>
        <dbReference type="ChEBI" id="CHEBI:57634"/>
        <dbReference type="ChEBI" id="CHEBI:58225"/>
        <dbReference type="EC" id="5.3.1.9"/>
    </reaction>
</comment>
<dbReference type="InterPro" id="IPR011051">
    <property type="entry name" value="RmlC_Cupin_sf"/>
</dbReference>
<evidence type="ECO:0000313" key="8">
    <source>
        <dbReference type="EMBL" id="GMA90220.1"/>
    </source>
</evidence>
<evidence type="ECO:0000256" key="5">
    <source>
        <dbReference type="ARBA" id="ARBA00023152"/>
    </source>
</evidence>
<evidence type="ECO:0000256" key="1">
    <source>
        <dbReference type="ARBA" id="ARBA00004926"/>
    </source>
</evidence>
<evidence type="ECO:0000313" key="9">
    <source>
        <dbReference type="Proteomes" id="UP001157069"/>
    </source>
</evidence>
<keyword evidence="8" id="KW-0413">Isomerase</keyword>
<evidence type="ECO:0000256" key="3">
    <source>
        <dbReference type="ARBA" id="ARBA00011952"/>
    </source>
</evidence>
<dbReference type="SUPFAM" id="SSF51182">
    <property type="entry name" value="RmlC-like cupins"/>
    <property type="match status" value="1"/>
</dbReference>
<accession>A0ABQ6JU50</accession>
<comment type="similarity">
    <text evidence="2">Belongs to the archaeal-type GPI family.</text>
</comment>
<dbReference type="Gene3D" id="2.60.120.10">
    <property type="entry name" value="Jelly Rolls"/>
    <property type="match status" value="1"/>
</dbReference>
<dbReference type="Proteomes" id="UP001157069">
    <property type="component" value="Unassembled WGS sequence"/>
</dbReference>
<comment type="pathway">
    <text evidence="1">Carbohydrate degradation; glycolysis; D-glyceraldehyde 3-phosphate and glycerone phosphate from D-glucose: step 2/4.</text>
</comment>
<evidence type="ECO:0000256" key="4">
    <source>
        <dbReference type="ARBA" id="ARBA00022432"/>
    </source>
</evidence>
<keyword evidence="5" id="KW-0324">Glycolysis</keyword>
<evidence type="ECO:0000256" key="2">
    <source>
        <dbReference type="ARBA" id="ARBA00006542"/>
    </source>
</evidence>
<name>A0ABQ6JU50_9MICO</name>
<dbReference type="Pfam" id="PF06560">
    <property type="entry name" value="GPI"/>
    <property type="match status" value="1"/>
</dbReference>
<evidence type="ECO:0000256" key="6">
    <source>
        <dbReference type="ARBA" id="ARBA00029321"/>
    </source>
</evidence>
<reference evidence="9" key="1">
    <citation type="journal article" date="2019" name="Int. J. Syst. Evol. Microbiol.">
        <title>The Global Catalogue of Microorganisms (GCM) 10K type strain sequencing project: providing services to taxonomists for standard genome sequencing and annotation.</title>
        <authorList>
            <consortium name="The Broad Institute Genomics Platform"/>
            <consortium name="The Broad Institute Genome Sequencing Center for Infectious Disease"/>
            <person name="Wu L."/>
            <person name="Ma J."/>
        </authorList>
    </citation>
    <scope>NUCLEOTIDE SEQUENCE [LARGE SCALE GENOMIC DNA]</scope>
    <source>
        <strain evidence="9">NBRC 108755</strain>
    </source>
</reference>
<keyword evidence="9" id="KW-1185">Reference proteome</keyword>
<dbReference type="EC" id="5.3.1.9" evidence="3"/>
<keyword evidence="4" id="KW-0312">Gluconeogenesis</keyword>
<dbReference type="CDD" id="cd02218">
    <property type="entry name" value="cupin_PGI"/>
    <property type="match status" value="1"/>
</dbReference>
<dbReference type="RefSeq" id="WP_284297862.1">
    <property type="nucleotide sequence ID" value="NZ_BSVA01000001.1"/>
</dbReference>
<comment type="caution">
    <text evidence="8">The sequence shown here is derived from an EMBL/GenBank/DDBJ whole genome shotgun (WGS) entry which is preliminary data.</text>
</comment>
<dbReference type="GO" id="GO:0016853">
    <property type="term" value="F:isomerase activity"/>
    <property type="evidence" value="ECO:0007669"/>
    <property type="project" value="UniProtKB-KW"/>
</dbReference>
<proteinExistence type="inferred from homology"/>
<sequence>MIEQNGAATVPDPALLDIAVDGAMEGRSSTYRVQLKRLEGVYSDAESYAAEVARLGADAEVYSVQSHDYGEGPGGLTIGTSRLEPGRVGAEFALTRGHLHARSDRAELYYCISGRGVMLMDSLDGRTEAIELTPGRAAHVPGGWVHRSVNVGNEAFVTIFCYNTDAGQDYEIIARAGGMRELVVDDGDGGWEAIPNPGHRGYESGRATR</sequence>
<dbReference type="InterPro" id="IPR010551">
    <property type="entry name" value="G6P_isomerase_prok"/>
</dbReference>
<dbReference type="InterPro" id="IPR014710">
    <property type="entry name" value="RmlC-like_jellyroll"/>
</dbReference>
<organism evidence="8 9">
    <name type="scientific">Homoserinibacter gongjuensis</name>
    <dbReference type="NCBI Taxonomy" id="1162968"/>
    <lineage>
        <taxon>Bacteria</taxon>
        <taxon>Bacillati</taxon>
        <taxon>Actinomycetota</taxon>
        <taxon>Actinomycetes</taxon>
        <taxon>Micrococcales</taxon>
        <taxon>Microbacteriaceae</taxon>
        <taxon>Homoserinibacter</taxon>
    </lineage>
</organism>
<gene>
    <name evidence="8" type="primary">pgiA1</name>
    <name evidence="8" type="ORF">GCM10025869_07490</name>
</gene>
<evidence type="ECO:0000259" key="7">
    <source>
        <dbReference type="Pfam" id="PF06560"/>
    </source>
</evidence>
<feature type="domain" description="Glucose-6-phosphate isomerase prokaryote" evidence="7">
    <location>
        <begin position="37"/>
        <end position="196"/>
    </location>
</feature>